<evidence type="ECO:0000313" key="17">
    <source>
        <dbReference type="Proteomes" id="UP001176961"/>
    </source>
</evidence>
<keyword evidence="7 12" id="KW-0472">Membrane</keyword>
<accession>A0AA36GT51</accession>
<keyword evidence="6" id="KW-0406">Ion transport</keyword>
<evidence type="ECO:0000256" key="11">
    <source>
        <dbReference type="ARBA" id="ARBA00023303"/>
    </source>
</evidence>
<dbReference type="Pfam" id="PF10613">
    <property type="entry name" value="Lig_chan-Glu_bd"/>
    <property type="match status" value="1"/>
</dbReference>
<evidence type="ECO:0000259" key="14">
    <source>
        <dbReference type="SMART" id="SM00079"/>
    </source>
</evidence>
<keyword evidence="11" id="KW-0407">Ion channel</keyword>
<sequence>MLLFEILALCTILQIIVQRTISKKIIAYTSEVEDEEGLAIYQHLTVSQTYHSQSHNMHDIIVKHIVITNTTSSNQRNASKNQIFLIPTTTVFYNVILDILPSLNLSTNASVLFDSAYGNMERTRAFFGMLPVFLNFVEIQSSLNSLQKQLQDVAAFERVIIVAKTTTTAVMVAREDIKPFQCEECLVDLLWIRPYATGIPNMHNLREFLVNRETGLKLNYSFRSWEELDVAFYFDVMDFVFEVFNKTLNHISYSCSSSPTETFFVFDDALVELTRPEYGAFKQLNASTFYQDVRAKVFRIERSSSTKETYSKQIASWTVANKVELLYGSFDVDIKTIRTYRIVTALQSPFVQLSGDPEKPYEGLCIDLIDMIREELNFTYTIYEVEDGIYGSIEQDGRWNGLIGDLVSGSADIALAALSATAERGLAVDFTLPYYKPVGIAILMKKPDVSYSMFEFTEVLEWQVWLSIAVAYLLASITLRLFDKLSPYSNTNKRERKMQ</sequence>
<dbReference type="Proteomes" id="UP001176961">
    <property type="component" value="Unassembled WGS sequence"/>
</dbReference>
<evidence type="ECO:0008006" key="18">
    <source>
        <dbReference type="Google" id="ProtNLM"/>
    </source>
</evidence>
<comment type="caution">
    <text evidence="16">The sequence shown here is derived from an EMBL/GenBank/DDBJ whole genome shotgun (WGS) entry which is preliminary data.</text>
</comment>
<evidence type="ECO:0000256" key="1">
    <source>
        <dbReference type="ARBA" id="ARBA00004141"/>
    </source>
</evidence>
<evidence type="ECO:0000256" key="7">
    <source>
        <dbReference type="ARBA" id="ARBA00023136"/>
    </source>
</evidence>
<gene>
    <name evidence="16" type="ORF">CYNAS_LOCUS9627</name>
</gene>
<proteinExistence type="inferred from homology"/>
<dbReference type="InterPro" id="IPR001320">
    <property type="entry name" value="Iontro_rcpt_C"/>
</dbReference>
<dbReference type="EMBL" id="CATQJL010000223">
    <property type="protein sequence ID" value="CAJ0597644.1"/>
    <property type="molecule type" value="Genomic_DNA"/>
</dbReference>
<dbReference type="Gene3D" id="3.40.190.10">
    <property type="entry name" value="Periplasmic binding protein-like II"/>
    <property type="match status" value="1"/>
</dbReference>
<feature type="chain" id="PRO_5041250014" description="Ionotropic receptor" evidence="13">
    <location>
        <begin position="23"/>
        <end position="499"/>
    </location>
</feature>
<comment type="subcellular location">
    <subcellularLocation>
        <location evidence="1">Membrane</location>
        <topology evidence="1">Multi-pass membrane protein</topology>
    </subcellularLocation>
</comment>
<dbReference type="Gene3D" id="1.10.287.70">
    <property type="match status" value="1"/>
</dbReference>
<evidence type="ECO:0000259" key="15">
    <source>
        <dbReference type="SMART" id="SM00918"/>
    </source>
</evidence>
<dbReference type="SMART" id="SM00079">
    <property type="entry name" value="PBPe"/>
    <property type="match status" value="1"/>
</dbReference>
<keyword evidence="8" id="KW-0675">Receptor</keyword>
<name>A0AA36GT51_CYLNA</name>
<evidence type="ECO:0000256" key="6">
    <source>
        <dbReference type="ARBA" id="ARBA00023065"/>
    </source>
</evidence>
<evidence type="ECO:0000256" key="2">
    <source>
        <dbReference type="ARBA" id="ARBA00008685"/>
    </source>
</evidence>
<dbReference type="AlphaFoldDB" id="A0AA36GT51"/>
<evidence type="ECO:0000256" key="3">
    <source>
        <dbReference type="ARBA" id="ARBA00022448"/>
    </source>
</evidence>
<keyword evidence="9" id="KW-0325">Glycoprotein</keyword>
<keyword evidence="13" id="KW-0732">Signal</keyword>
<comment type="similarity">
    <text evidence="2">Belongs to the glutamate-gated ion channel (TC 1.A.10.1) family.</text>
</comment>
<feature type="signal peptide" evidence="13">
    <location>
        <begin position="1"/>
        <end position="22"/>
    </location>
</feature>
<dbReference type="GO" id="GO:0016020">
    <property type="term" value="C:membrane"/>
    <property type="evidence" value="ECO:0007669"/>
    <property type="project" value="UniProtKB-SubCell"/>
</dbReference>
<organism evidence="16 17">
    <name type="scientific">Cylicocyclus nassatus</name>
    <name type="common">Nematode worm</name>
    <dbReference type="NCBI Taxonomy" id="53992"/>
    <lineage>
        <taxon>Eukaryota</taxon>
        <taxon>Metazoa</taxon>
        <taxon>Ecdysozoa</taxon>
        <taxon>Nematoda</taxon>
        <taxon>Chromadorea</taxon>
        <taxon>Rhabditida</taxon>
        <taxon>Rhabditina</taxon>
        <taxon>Rhabditomorpha</taxon>
        <taxon>Strongyloidea</taxon>
        <taxon>Strongylidae</taxon>
        <taxon>Cylicocyclus</taxon>
    </lineage>
</organism>
<dbReference type="InterPro" id="IPR019594">
    <property type="entry name" value="Glu/Gly-bd"/>
</dbReference>
<dbReference type="SUPFAM" id="SSF53850">
    <property type="entry name" value="Periplasmic binding protein-like II"/>
    <property type="match status" value="1"/>
</dbReference>
<protein>
    <recommendedName>
        <fullName evidence="18">Ionotropic receptor</fullName>
    </recommendedName>
</protein>
<reference evidence="16" key="1">
    <citation type="submission" date="2023-07" db="EMBL/GenBank/DDBJ databases">
        <authorList>
            <consortium name="CYATHOMIX"/>
        </authorList>
    </citation>
    <scope>NUCLEOTIDE SEQUENCE</scope>
    <source>
        <strain evidence="16">N/A</strain>
    </source>
</reference>
<evidence type="ECO:0000313" key="16">
    <source>
        <dbReference type="EMBL" id="CAJ0597644.1"/>
    </source>
</evidence>
<evidence type="ECO:0000256" key="12">
    <source>
        <dbReference type="SAM" id="Phobius"/>
    </source>
</evidence>
<keyword evidence="10" id="KW-1071">Ligand-gated ion channel</keyword>
<dbReference type="FunFam" id="3.40.190.10:FF:000024">
    <property type="entry name" value="Glutamate receptor, ionotropic, delta 1"/>
    <property type="match status" value="1"/>
</dbReference>
<dbReference type="InterPro" id="IPR015683">
    <property type="entry name" value="Ionotropic_Glu_rcpt"/>
</dbReference>
<evidence type="ECO:0000256" key="9">
    <source>
        <dbReference type="ARBA" id="ARBA00023180"/>
    </source>
</evidence>
<keyword evidence="17" id="KW-1185">Reference proteome</keyword>
<dbReference type="SMART" id="SM00918">
    <property type="entry name" value="Lig_chan-Glu_bd"/>
    <property type="match status" value="1"/>
</dbReference>
<dbReference type="PANTHER" id="PTHR18966">
    <property type="entry name" value="IONOTROPIC GLUTAMATE RECEPTOR"/>
    <property type="match status" value="1"/>
</dbReference>
<evidence type="ECO:0000256" key="4">
    <source>
        <dbReference type="ARBA" id="ARBA00022692"/>
    </source>
</evidence>
<evidence type="ECO:0000256" key="13">
    <source>
        <dbReference type="SAM" id="SignalP"/>
    </source>
</evidence>
<keyword evidence="3" id="KW-0813">Transport</keyword>
<evidence type="ECO:0000256" key="8">
    <source>
        <dbReference type="ARBA" id="ARBA00023170"/>
    </source>
</evidence>
<evidence type="ECO:0000256" key="10">
    <source>
        <dbReference type="ARBA" id="ARBA00023286"/>
    </source>
</evidence>
<feature type="domain" description="Ionotropic glutamate receptor L-glutamate and glycine-binding" evidence="15">
    <location>
        <begin position="349"/>
        <end position="408"/>
    </location>
</feature>
<dbReference type="GO" id="GO:0015276">
    <property type="term" value="F:ligand-gated monoatomic ion channel activity"/>
    <property type="evidence" value="ECO:0007669"/>
    <property type="project" value="InterPro"/>
</dbReference>
<feature type="domain" description="Ionotropic glutamate receptor C-terminal" evidence="14">
    <location>
        <begin position="339"/>
        <end position="497"/>
    </location>
</feature>
<keyword evidence="4 12" id="KW-0812">Transmembrane</keyword>
<keyword evidence="5 12" id="KW-1133">Transmembrane helix</keyword>
<feature type="transmembrane region" description="Helical" evidence="12">
    <location>
        <begin position="462"/>
        <end position="482"/>
    </location>
</feature>
<evidence type="ECO:0000256" key="5">
    <source>
        <dbReference type="ARBA" id="ARBA00022989"/>
    </source>
</evidence>